<evidence type="ECO:0000256" key="1">
    <source>
        <dbReference type="ARBA" id="ARBA00023015"/>
    </source>
</evidence>
<dbReference type="InterPro" id="IPR009057">
    <property type="entry name" value="Homeodomain-like_sf"/>
</dbReference>
<proteinExistence type="predicted"/>
<dbReference type="Pfam" id="PF16925">
    <property type="entry name" value="TetR_C_13"/>
    <property type="match status" value="1"/>
</dbReference>
<dbReference type="InterPro" id="IPR036271">
    <property type="entry name" value="Tet_transcr_reg_TetR-rel_C_sf"/>
</dbReference>
<dbReference type="Gene3D" id="1.10.10.60">
    <property type="entry name" value="Homeodomain-like"/>
    <property type="match status" value="1"/>
</dbReference>
<feature type="domain" description="HTH tetR-type" evidence="5">
    <location>
        <begin position="2"/>
        <end position="62"/>
    </location>
</feature>
<dbReference type="Pfam" id="PF00440">
    <property type="entry name" value="TetR_N"/>
    <property type="match status" value="1"/>
</dbReference>
<keyword evidence="3" id="KW-0804">Transcription</keyword>
<dbReference type="SUPFAM" id="SSF48498">
    <property type="entry name" value="Tetracyclin repressor-like, C-terminal domain"/>
    <property type="match status" value="1"/>
</dbReference>
<feature type="DNA-binding region" description="H-T-H motif" evidence="4">
    <location>
        <begin position="25"/>
        <end position="44"/>
    </location>
</feature>
<sequence length="207" mass="23208">MAGNKEKVLVAAAELFHLNGFQATGLEEILSQSGVCKSNFYYHFKSKDDLGLQVIERQMEDLIETLIVPTLDAAKQDVYERLKLFFTRMIDYCGKYDFRRGCLFGNLALELGERHESMRAKVSDFFLYTEKRIAAVLAEAVKSEQLSLNGLEPEEAATSIVSLLQGSILLAKGHHNSDAMHHSLKMMLHFLGDNGRRSDFSIAGSAR</sequence>
<dbReference type="SUPFAM" id="SSF46689">
    <property type="entry name" value="Homeodomain-like"/>
    <property type="match status" value="1"/>
</dbReference>
<dbReference type="AlphaFoldDB" id="A0A329LYX5"/>
<organism evidence="6 7">
    <name type="scientific">Paenibacillus contaminans</name>
    <dbReference type="NCBI Taxonomy" id="450362"/>
    <lineage>
        <taxon>Bacteria</taxon>
        <taxon>Bacillati</taxon>
        <taxon>Bacillota</taxon>
        <taxon>Bacilli</taxon>
        <taxon>Bacillales</taxon>
        <taxon>Paenibacillaceae</taxon>
        <taxon>Paenibacillus</taxon>
    </lineage>
</organism>
<evidence type="ECO:0000256" key="2">
    <source>
        <dbReference type="ARBA" id="ARBA00023125"/>
    </source>
</evidence>
<dbReference type="RefSeq" id="WP_113035538.1">
    <property type="nucleotide sequence ID" value="NZ_QMFB01000032.1"/>
</dbReference>
<comment type="caution">
    <text evidence="6">The sequence shown here is derived from an EMBL/GenBank/DDBJ whole genome shotgun (WGS) entry which is preliminary data.</text>
</comment>
<dbReference type="InterPro" id="IPR001647">
    <property type="entry name" value="HTH_TetR"/>
</dbReference>
<keyword evidence="1" id="KW-0805">Transcription regulation</keyword>
<evidence type="ECO:0000259" key="5">
    <source>
        <dbReference type="PROSITE" id="PS50977"/>
    </source>
</evidence>
<evidence type="ECO:0000313" key="7">
    <source>
        <dbReference type="Proteomes" id="UP000250369"/>
    </source>
</evidence>
<dbReference type="PROSITE" id="PS50977">
    <property type="entry name" value="HTH_TETR_2"/>
    <property type="match status" value="1"/>
</dbReference>
<evidence type="ECO:0000256" key="3">
    <source>
        <dbReference type="ARBA" id="ARBA00023163"/>
    </source>
</evidence>
<dbReference type="PRINTS" id="PR00455">
    <property type="entry name" value="HTHTETR"/>
</dbReference>
<accession>A0A329LYX5</accession>
<keyword evidence="2 4" id="KW-0238">DNA-binding</keyword>
<name>A0A329LYX5_9BACL</name>
<dbReference type="EMBL" id="QMFB01000032">
    <property type="protein sequence ID" value="RAV12648.1"/>
    <property type="molecule type" value="Genomic_DNA"/>
</dbReference>
<dbReference type="GO" id="GO:0003677">
    <property type="term" value="F:DNA binding"/>
    <property type="evidence" value="ECO:0007669"/>
    <property type="project" value="UniProtKB-UniRule"/>
</dbReference>
<dbReference type="Gene3D" id="1.10.357.10">
    <property type="entry name" value="Tetracycline Repressor, domain 2"/>
    <property type="match status" value="1"/>
</dbReference>
<gene>
    <name evidence="6" type="ORF">DQG23_34265</name>
</gene>
<evidence type="ECO:0000256" key="4">
    <source>
        <dbReference type="PROSITE-ProRule" id="PRU00335"/>
    </source>
</evidence>
<dbReference type="PANTHER" id="PTHR47506:SF6">
    <property type="entry name" value="HTH-TYPE TRANSCRIPTIONAL REPRESSOR NEMR"/>
    <property type="match status" value="1"/>
</dbReference>
<keyword evidence="7" id="KW-1185">Reference proteome</keyword>
<protein>
    <submittedName>
        <fullName evidence="6">TetR/AcrR family transcriptional regulator</fullName>
    </submittedName>
</protein>
<dbReference type="InterPro" id="IPR011075">
    <property type="entry name" value="TetR_C"/>
</dbReference>
<dbReference type="PANTHER" id="PTHR47506">
    <property type="entry name" value="TRANSCRIPTIONAL REGULATORY PROTEIN"/>
    <property type="match status" value="1"/>
</dbReference>
<evidence type="ECO:0000313" key="6">
    <source>
        <dbReference type="EMBL" id="RAV12648.1"/>
    </source>
</evidence>
<dbReference type="OrthoDB" id="9814703at2"/>
<dbReference type="Proteomes" id="UP000250369">
    <property type="component" value="Unassembled WGS sequence"/>
</dbReference>
<reference evidence="6 7" key="1">
    <citation type="journal article" date="2009" name="Int. J. Syst. Evol. Microbiol.">
        <title>Paenibacillus contaminans sp. nov., isolated from a contaminated laboratory plate.</title>
        <authorList>
            <person name="Chou J.H."/>
            <person name="Lee J.H."/>
            <person name="Lin M.C."/>
            <person name="Chang P.S."/>
            <person name="Arun A.B."/>
            <person name="Young C.C."/>
            <person name="Chen W.M."/>
        </authorList>
    </citation>
    <scope>NUCLEOTIDE SEQUENCE [LARGE SCALE GENOMIC DNA]</scope>
    <source>
        <strain evidence="6 7">CKOBP-6</strain>
    </source>
</reference>